<feature type="signal peptide" evidence="5">
    <location>
        <begin position="1"/>
        <end position="18"/>
    </location>
</feature>
<reference evidence="8" key="1">
    <citation type="journal article" date="2023" name="Commun. Biol.">
        <title>Genome analysis of Parmales, the sister group of diatoms, reveals the evolutionary specialization of diatoms from phago-mixotrophs to photoautotrophs.</title>
        <authorList>
            <person name="Ban H."/>
            <person name="Sato S."/>
            <person name="Yoshikawa S."/>
            <person name="Yamada K."/>
            <person name="Nakamura Y."/>
            <person name="Ichinomiya M."/>
            <person name="Sato N."/>
            <person name="Blanc-Mathieu R."/>
            <person name="Endo H."/>
            <person name="Kuwata A."/>
            <person name="Ogata H."/>
        </authorList>
    </citation>
    <scope>NUCLEOTIDE SEQUENCE [LARGE SCALE GENOMIC DNA]</scope>
    <source>
        <strain evidence="8">NIES 3699</strain>
    </source>
</reference>
<comment type="similarity">
    <text evidence="4">Belongs to the flavin monoamine oxidase family.</text>
</comment>
<dbReference type="GO" id="GO:0016491">
    <property type="term" value="F:oxidoreductase activity"/>
    <property type="evidence" value="ECO:0007669"/>
    <property type="project" value="UniProtKB-KW"/>
</dbReference>
<evidence type="ECO:0000256" key="4">
    <source>
        <dbReference type="RuleBase" id="RU362067"/>
    </source>
</evidence>
<dbReference type="Pfam" id="PF01593">
    <property type="entry name" value="Amino_oxidase"/>
    <property type="match status" value="1"/>
</dbReference>
<feature type="chain" id="PRO_5040936221" description="Amine oxidase" evidence="5">
    <location>
        <begin position="19"/>
        <end position="578"/>
    </location>
</feature>
<evidence type="ECO:0000313" key="8">
    <source>
        <dbReference type="Proteomes" id="UP001165160"/>
    </source>
</evidence>
<dbReference type="InterPro" id="IPR045892">
    <property type="entry name" value="CrtISO-like"/>
</dbReference>
<comment type="cofactor">
    <cofactor evidence="1 4">
        <name>FAD</name>
        <dbReference type="ChEBI" id="CHEBI:57692"/>
    </cofactor>
</comment>
<keyword evidence="5" id="KW-0732">Signal</keyword>
<keyword evidence="4" id="KW-0274">FAD</keyword>
<feature type="domain" description="Amine oxidase" evidence="6">
    <location>
        <begin position="67"/>
        <end position="566"/>
    </location>
</feature>
<dbReference type="PRINTS" id="PR00757">
    <property type="entry name" value="AMINEOXDASEF"/>
</dbReference>
<keyword evidence="2 4" id="KW-0560">Oxidoreductase</keyword>
<evidence type="ECO:0000259" key="6">
    <source>
        <dbReference type="Pfam" id="PF01593"/>
    </source>
</evidence>
<sequence>MIALQLVLLLYSVSLCGGFLHSNSALTKARNSYSFITTPARSSSSSTFIASTSTNKNPDVIVIGSGIGGLCAANILRHVHKKTVLVLESHYLPGGCAHTFPIKGYEFESGPTILLGCSKPPLNPLRQVLDICGLNVDWISYSSWGVLGDGDEQWDLELGRDASNRPKFDSIIEERSHSPALAKTEFAQLLEKTLPLIVPATEIPAMALRADSKVLFTLLAKHTKSLFKLLQLPDAGTGPFDPYMNGPIHTVTDPWLRSWLDGLAFSLSGLEAARTPASAMSYVLWDLHRDNGSLDYPKGGMKSLVNALVSGLGDDEIRLKSTVASIDIVGNRACGVTLKNGEKLVSNEGVICNAPLWCLRDLLKPAESDSGNGGVKTLLDEIRSVNMTRSYLHLHVGLDAEGIDQSKLKPHYTVWEKGMVGDSEHVCSELNMIAVSNVCNFDDSLEVPEGKIMMHAYACGNEEYGIWEDLSKEEYEALKKERAETLWSAIEKVVPDARERCEVEMIGSPLTHERFLRRPRGTYGAEVESLFQDGSTSVDGLVLCGDGIFPGIGLPSVALSGVSAANSFVGVWKQLQNY</sequence>
<dbReference type="PANTHER" id="PTHR46313:SF3">
    <property type="entry name" value="PROLYCOPENE ISOMERASE, CHLOROPLASTIC"/>
    <property type="match status" value="1"/>
</dbReference>
<evidence type="ECO:0000256" key="1">
    <source>
        <dbReference type="ARBA" id="ARBA00001974"/>
    </source>
</evidence>
<organism evidence="7 8">
    <name type="scientific">Triparma verrucosa</name>
    <dbReference type="NCBI Taxonomy" id="1606542"/>
    <lineage>
        <taxon>Eukaryota</taxon>
        <taxon>Sar</taxon>
        <taxon>Stramenopiles</taxon>
        <taxon>Ochrophyta</taxon>
        <taxon>Bolidophyceae</taxon>
        <taxon>Parmales</taxon>
        <taxon>Triparmaceae</taxon>
        <taxon>Triparma</taxon>
    </lineage>
</organism>
<protein>
    <recommendedName>
        <fullName evidence="4">Amine oxidase</fullName>
        <ecNumber evidence="4">1.4.3.-</ecNumber>
    </recommendedName>
</protein>
<dbReference type="Gene3D" id="3.50.50.60">
    <property type="entry name" value="FAD/NAD(P)-binding domain"/>
    <property type="match status" value="2"/>
</dbReference>
<dbReference type="EMBL" id="BRXX01000097">
    <property type="protein sequence ID" value="GMH89660.1"/>
    <property type="molecule type" value="Genomic_DNA"/>
</dbReference>
<dbReference type="SUPFAM" id="SSF51905">
    <property type="entry name" value="FAD/NAD(P)-binding domain"/>
    <property type="match status" value="1"/>
</dbReference>
<evidence type="ECO:0000256" key="5">
    <source>
        <dbReference type="SAM" id="SignalP"/>
    </source>
</evidence>
<dbReference type="AlphaFoldDB" id="A0A9W7ETR0"/>
<keyword evidence="8" id="KW-1185">Reference proteome</keyword>
<dbReference type="Proteomes" id="UP001165160">
    <property type="component" value="Unassembled WGS sequence"/>
</dbReference>
<evidence type="ECO:0000313" key="7">
    <source>
        <dbReference type="EMBL" id="GMH89660.1"/>
    </source>
</evidence>
<proteinExistence type="inferred from homology"/>
<dbReference type="GO" id="GO:0016116">
    <property type="term" value="P:carotenoid metabolic process"/>
    <property type="evidence" value="ECO:0007669"/>
    <property type="project" value="InterPro"/>
</dbReference>
<dbReference type="PANTHER" id="PTHR46313">
    <property type="match status" value="1"/>
</dbReference>
<feature type="binding site" evidence="3">
    <location>
        <position position="323"/>
    </location>
    <ligand>
        <name>FAD</name>
        <dbReference type="ChEBI" id="CHEBI:57692"/>
    </ligand>
</feature>
<accession>A0A9W7ETR0</accession>
<dbReference type="InterPro" id="IPR002937">
    <property type="entry name" value="Amino_oxidase"/>
</dbReference>
<dbReference type="Gene3D" id="3.90.660.50">
    <property type="match status" value="1"/>
</dbReference>
<evidence type="ECO:0000256" key="3">
    <source>
        <dbReference type="PIRSR" id="PIRSR601613-1"/>
    </source>
</evidence>
<dbReference type="InterPro" id="IPR001613">
    <property type="entry name" value="Flavin_amine_oxidase"/>
</dbReference>
<evidence type="ECO:0000256" key="2">
    <source>
        <dbReference type="ARBA" id="ARBA00023002"/>
    </source>
</evidence>
<gene>
    <name evidence="7" type="ORF">TrVE_jg9243</name>
</gene>
<dbReference type="EC" id="1.4.3.-" evidence="4"/>
<name>A0A9W7ETR0_9STRA</name>
<keyword evidence="4" id="KW-0285">Flavoprotein</keyword>
<comment type="caution">
    <text evidence="7">The sequence shown here is derived from an EMBL/GenBank/DDBJ whole genome shotgun (WGS) entry which is preliminary data.</text>
</comment>
<dbReference type="InterPro" id="IPR036188">
    <property type="entry name" value="FAD/NAD-bd_sf"/>
</dbReference>